<reference evidence="1 2" key="1">
    <citation type="journal article" date="2015" name="Stand. Genomic Sci.">
        <title>Genomic Encyclopedia of Bacterial and Archaeal Type Strains, Phase III: the genomes of soil and plant-associated and newly described type strains.</title>
        <authorList>
            <person name="Whitman W.B."/>
            <person name="Woyke T."/>
            <person name="Klenk H.P."/>
            <person name="Zhou Y."/>
            <person name="Lilburn T.G."/>
            <person name="Beck B.J."/>
            <person name="De Vos P."/>
            <person name="Vandamme P."/>
            <person name="Eisen J.A."/>
            <person name="Garrity G."/>
            <person name="Hugenholtz P."/>
            <person name="Kyrpides N.C."/>
        </authorList>
    </citation>
    <scope>NUCLEOTIDE SEQUENCE [LARGE SCALE GENOMIC DNA]</scope>
    <source>
        <strain evidence="1 2">CGMCC 1.6858</strain>
    </source>
</reference>
<dbReference type="EMBL" id="VLKY01000005">
    <property type="protein sequence ID" value="TWI54949.1"/>
    <property type="molecule type" value="Genomic_DNA"/>
</dbReference>
<gene>
    <name evidence="1" type="ORF">IQ22_01855</name>
</gene>
<name>A0A562QE19_9PSED</name>
<evidence type="ECO:0000313" key="2">
    <source>
        <dbReference type="Proteomes" id="UP000316905"/>
    </source>
</evidence>
<organism evidence="1 2">
    <name type="scientific">Pseudomonas duriflava</name>
    <dbReference type="NCBI Taxonomy" id="459528"/>
    <lineage>
        <taxon>Bacteria</taxon>
        <taxon>Pseudomonadati</taxon>
        <taxon>Pseudomonadota</taxon>
        <taxon>Gammaproteobacteria</taxon>
        <taxon>Pseudomonadales</taxon>
        <taxon>Pseudomonadaceae</taxon>
        <taxon>Pseudomonas</taxon>
    </lineage>
</organism>
<accession>A0A562QE19</accession>
<evidence type="ECO:0000313" key="1">
    <source>
        <dbReference type="EMBL" id="TWI54949.1"/>
    </source>
</evidence>
<dbReference type="AlphaFoldDB" id="A0A562QE19"/>
<keyword evidence="2" id="KW-1185">Reference proteome</keyword>
<proteinExistence type="predicted"/>
<sequence length="47" mass="5273">MLEIHVHHFEQNQQVAPRETPGRGAAWKCPLPLGALFSVVSARYQTT</sequence>
<protein>
    <submittedName>
        <fullName evidence="1">Uncharacterized protein</fullName>
    </submittedName>
</protein>
<comment type="caution">
    <text evidence="1">The sequence shown here is derived from an EMBL/GenBank/DDBJ whole genome shotgun (WGS) entry which is preliminary data.</text>
</comment>
<dbReference type="Proteomes" id="UP000316905">
    <property type="component" value="Unassembled WGS sequence"/>
</dbReference>